<dbReference type="EMBL" id="JACEFF010000252">
    <property type="protein sequence ID" value="KAH9641210.1"/>
    <property type="molecule type" value="Genomic_DNA"/>
</dbReference>
<keyword evidence="1" id="KW-0812">Transmembrane</keyword>
<evidence type="ECO:0000313" key="2">
    <source>
        <dbReference type="EMBL" id="KAH9641210.1"/>
    </source>
</evidence>
<name>A0A922SKK2_SPOEX</name>
<dbReference type="Proteomes" id="UP000814243">
    <property type="component" value="Unassembled WGS sequence"/>
</dbReference>
<organism evidence="2 3">
    <name type="scientific">Spodoptera exigua</name>
    <name type="common">Beet armyworm</name>
    <name type="synonym">Noctua fulgens</name>
    <dbReference type="NCBI Taxonomy" id="7107"/>
    <lineage>
        <taxon>Eukaryota</taxon>
        <taxon>Metazoa</taxon>
        <taxon>Ecdysozoa</taxon>
        <taxon>Arthropoda</taxon>
        <taxon>Hexapoda</taxon>
        <taxon>Insecta</taxon>
        <taxon>Pterygota</taxon>
        <taxon>Neoptera</taxon>
        <taxon>Endopterygota</taxon>
        <taxon>Lepidoptera</taxon>
        <taxon>Glossata</taxon>
        <taxon>Ditrysia</taxon>
        <taxon>Noctuoidea</taxon>
        <taxon>Noctuidae</taxon>
        <taxon>Amphipyrinae</taxon>
        <taxon>Spodoptera</taxon>
    </lineage>
</organism>
<protein>
    <submittedName>
        <fullName evidence="2">Uncharacterized protein</fullName>
    </submittedName>
</protein>
<dbReference type="AlphaFoldDB" id="A0A922SKK2"/>
<evidence type="ECO:0000256" key="1">
    <source>
        <dbReference type="SAM" id="Phobius"/>
    </source>
</evidence>
<reference evidence="2" key="1">
    <citation type="journal article" date="2021" name="G3 (Bethesda)">
        <title>Genome and transcriptome analysis of the beet armyworm Spodoptera exigua reveals targets for pest control. .</title>
        <authorList>
            <person name="Simon S."/>
            <person name="Breeschoten T."/>
            <person name="Jansen H.J."/>
            <person name="Dirks R.P."/>
            <person name="Schranz M.E."/>
            <person name="Ros V.I.D."/>
        </authorList>
    </citation>
    <scope>NUCLEOTIDE SEQUENCE</scope>
    <source>
        <strain evidence="2">TB_SE_WUR_2020</strain>
    </source>
</reference>
<accession>A0A922SKK2</accession>
<feature type="transmembrane region" description="Helical" evidence="1">
    <location>
        <begin position="6"/>
        <end position="27"/>
    </location>
</feature>
<keyword evidence="1" id="KW-0472">Membrane</keyword>
<feature type="transmembrane region" description="Helical" evidence="1">
    <location>
        <begin position="92"/>
        <end position="111"/>
    </location>
</feature>
<sequence length="345" mass="40069">MGSLGFWSMLAIFYQTLICVIISWLTLDCKFEPNSTELHEMTLMKLLYLYDPEACERIYFYNVTARISHERMYTSVVWPTKNHIASRFRTEIQVWMSLHLLWMLFAVINMTQGQRSCSFYATLLPFTITGIALLITDVIYAILFLIDARYTYTELGDTFSEELEDTLNESYSDTSDITYVPSEYENAESNESGESEHEERAVRLRKKPDRYGYSNMCAVPDVKAWDDAGDLTLQEALDMPADILTKSLPSVKHHKFVEMLAAILLYLTNNGHLRAIMKKPLAPAQDVEDTSWIAVSMAYCSMRGIVQWLLNFWIVKDNYFEGLEHYRSLEYIKPRMRRKSSSLNL</sequence>
<proteinExistence type="predicted"/>
<gene>
    <name evidence="2" type="ORF">HF086_004597</name>
</gene>
<keyword evidence="1" id="KW-1133">Transmembrane helix</keyword>
<comment type="caution">
    <text evidence="2">The sequence shown here is derived from an EMBL/GenBank/DDBJ whole genome shotgun (WGS) entry which is preliminary data.</text>
</comment>
<feature type="transmembrane region" description="Helical" evidence="1">
    <location>
        <begin position="123"/>
        <end position="146"/>
    </location>
</feature>
<evidence type="ECO:0000313" key="3">
    <source>
        <dbReference type="Proteomes" id="UP000814243"/>
    </source>
</evidence>